<evidence type="ECO:0000256" key="8">
    <source>
        <dbReference type="ARBA" id="ARBA00023004"/>
    </source>
</evidence>
<dbReference type="NCBIfam" id="NF006879">
    <property type="entry name" value="PRK09375.1-4"/>
    <property type="match status" value="1"/>
</dbReference>
<dbReference type="UniPathway" id="UPA00253">
    <property type="reaction ID" value="UER00327"/>
</dbReference>
<keyword evidence="4" id="KW-0004">4Fe-4S</keyword>
<keyword evidence="7" id="KW-0479">Metal-binding</keyword>
<dbReference type="NCBIfam" id="NF006878">
    <property type="entry name" value="PRK09375.1-2"/>
    <property type="match status" value="1"/>
</dbReference>
<dbReference type="OrthoDB" id="9801204at2"/>
<dbReference type="Gene3D" id="3.40.50.10800">
    <property type="entry name" value="NadA-like"/>
    <property type="match status" value="3"/>
</dbReference>
<comment type="cofactor">
    <cofactor evidence="1">
        <name>[4Fe-4S] cluster</name>
        <dbReference type="ChEBI" id="CHEBI:49883"/>
    </cofactor>
</comment>
<organism evidence="11 12">
    <name type="scientific">Kushneria avicenniae</name>
    <dbReference type="NCBI Taxonomy" id="402385"/>
    <lineage>
        <taxon>Bacteria</taxon>
        <taxon>Pseudomonadati</taxon>
        <taxon>Pseudomonadota</taxon>
        <taxon>Gammaproteobacteria</taxon>
        <taxon>Oceanospirillales</taxon>
        <taxon>Halomonadaceae</taxon>
        <taxon>Kushneria</taxon>
    </lineage>
</organism>
<reference evidence="12" key="1">
    <citation type="submission" date="2016-10" db="EMBL/GenBank/DDBJ databases">
        <authorList>
            <person name="Varghese N."/>
            <person name="Submissions S."/>
        </authorList>
    </citation>
    <scope>NUCLEOTIDE SEQUENCE [LARGE SCALE GENOMIC DNA]</scope>
    <source>
        <strain evidence="12">DSM 23439</strain>
    </source>
</reference>
<evidence type="ECO:0000256" key="5">
    <source>
        <dbReference type="ARBA" id="ARBA00022642"/>
    </source>
</evidence>
<evidence type="ECO:0000256" key="3">
    <source>
        <dbReference type="ARBA" id="ARBA00012669"/>
    </source>
</evidence>
<dbReference type="PANTHER" id="PTHR30573:SF0">
    <property type="entry name" value="QUINOLINATE SYNTHASE, CHLOROPLASTIC"/>
    <property type="match status" value="1"/>
</dbReference>
<protein>
    <recommendedName>
        <fullName evidence="3 10">Quinolinate synthase</fullName>
        <ecNumber evidence="3 10">2.5.1.72</ecNumber>
    </recommendedName>
</protein>
<evidence type="ECO:0000256" key="6">
    <source>
        <dbReference type="ARBA" id="ARBA00022679"/>
    </source>
</evidence>
<keyword evidence="5" id="KW-0662">Pyridine nucleotide biosynthesis</keyword>
<evidence type="ECO:0000256" key="10">
    <source>
        <dbReference type="NCBIfam" id="TIGR00550"/>
    </source>
</evidence>
<keyword evidence="12" id="KW-1185">Reference proteome</keyword>
<dbReference type="RefSeq" id="WP_090133064.1">
    <property type="nucleotide sequence ID" value="NZ_FOLY01000003.1"/>
</dbReference>
<evidence type="ECO:0000256" key="1">
    <source>
        <dbReference type="ARBA" id="ARBA00001966"/>
    </source>
</evidence>
<keyword evidence="8" id="KW-0408">Iron</keyword>
<dbReference type="GO" id="GO:0051539">
    <property type="term" value="F:4 iron, 4 sulfur cluster binding"/>
    <property type="evidence" value="ECO:0007669"/>
    <property type="project" value="UniProtKB-KW"/>
</dbReference>
<dbReference type="InterPro" id="IPR036094">
    <property type="entry name" value="NadA_sf"/>
</dbReference>
<dbReference type="GO" id="GO:0034628">
    <property type="term" value="P:'de novo' NAD+ biosynthetic process from L-aspartate"/>
    <property type="evidence" value="ECO:0007669"/>
    <property type="project" value="TreeGrafter"/>
</dbReference>
<evidence type="ECO:0000256" key="4">
    <source>
        <dbReference type="ARBA" id="ARBA00022485"/>
    </source>
</evidence>
<dbReference type="NCBIfam" id="TIGR00550">
    <property type="entry name" value="nadA"/>
    <property type="match status" value="1"/>
</dbReference>
<evidence type="ECO:0000313" key="11">
    <source>
        <dbReference type="EMBL" id="SFC52587.1"/>
    </source>
</evidence>
<dbReference type="GO" id="GO:0008987">
    <property type="term" value="F:quinolinate synthetase A activity"/>
    <property type="evidence" value="ECO:0007669"/>
    <property type="project" value="UniProtKB-UniRule"/>
</dbReference>
<dbReference type="GO" id="GO:0046872">
    <property type="term" value="F:metal ion binding"/>
    <property type="evidence" value="ECO:0007669"/>
    <property type="project" value="UniProtKB-KW"/>
</dbReference>
<dbReference type="GO" id="GO:0005829">
    <property type="term" value="C:cytosol"/>
    <property type="evidence" value="ECO:0007669"/>
    <property type="project" value="TreeGrafter"/>
</dbReference>
<keyword evidence="6" id="KW-0808">Transferase</keyword>
<dbReference type="SUPFAM" id="SSF142754">
    <property type="entry name" value="NadA-like"/>
    <property type="match status" value="1"/>
</dbReference>
<dbReference type="Pfam" id="PF02445">
    <property type="entry name" value="NadA"/>
    <property type="match status" value="1"/>
</dbReference>
<evidence type="ECO:0000256" key="7">
    <source>
        <dbReference type="ARBA" id="ARBA00022723"/>
    </source>
</evidence>
<name>A0A1I1JVC2_9GAMM</name>
<dbReference type="EC" id="2.5.1.72" evidence="3 10"/>
<gene>
    <name evidence="11" type="ORF">SAMN05421848_1797</name>
</gene>
<dbReference type="STRING" id="402385.SAMN05421848_1797"/>
<dbReference type="PANTHER" id="PTHR30573">
    <property type="entry name" value="QUINOLINATE SYNTHETASE A"/>
    <property type="match status" value="1"/>
</dbReference>
<dbReference type="Proteomes" id="UP000199046">
    <property type="component" value="Unassembled WGS sequence"/>
</dbReference>
<keyword evidence="9" id="KW-0411">Iron-sulfur</keyword>
<accession>A0A1I1JVC2</accession>
<dbReference type="EMBL" id="FOLY01000003">
    <property type="protein sequence ID" value="SFC52587.1"/>
    <property type="molecule type" value="Genomic_DNA"/>
</dbReference>
<sequence length="373" mass="40695">MTVTLAQPKVTANPAIESLLPSYDAEVARRTDALYGRVEDHVSASDWPEIARRVDVIKWLQREQDAVILAHNYMPPEVYSLVGDIRGDSLALAREAAKSRARTIVQAGVHFMAETSKILCPDKHVLIPDTHAGCSLASSISGAQVRALKARHPGIPIVTYVNTSAEVKAECDICCTSSNALNVVEAIANEWGVDQVIMLPDEHLARNVAARTHVSILVWQGSCEVHEQFTPAQVGAVRRRHPGVRVLAHPECPAGVLETADFSGSTAALERWVDDHHPEQVLLLTECSMSDNLISRHPEIEFVRSCNLCPHMQRITLDGILASLAFGQHEVTVDEAIAARARRAIEAMLALPDPATPADFTRPTRTAHVEVVS</sequence>
<evidence type="ECO:0000313" key="12">
    <source>
        <dbReference type="Proteomes" id="UP000199046"/>
    </source>
</evidence>
<evidence type="ECO:0000256" key="9">
    <source>
        <dbReference type="ARBA" id="ARBA00023014"/>
    </source>
</evidence>
<dbReference type="AlphaFoldDB" id="A0A1I1JVC2"/>
<comment type="pathway">
    <text evidence="2">Cofactor biosynthesis; NAD(+) biosynthesis; quinolinate from iminoaspartate: step 1/1.</text>
</comment>
<evidence type="ECO:0000256" key="2">
    <source>
        <dbReference type="ARBA" id="ARBA00005065"/>
    </source>
</evidence>
<dbReference type="InterPro" id="IPR003473">
    <property type="entry name" value="NadA"/>
</dbReference>
<proteinExistence type="predicted"/>